<feature type="non-terminal residue" evidence="1">
    <location>
        <position position="114"/>
    </location>
</feature>
<evidence type="ECO:0000313" key="1">
    <source>
        <dbReference type="EMBL" id="KAG0653158.1"/>
    </source>
</evidence>
<name>A0A9P7B1F5_MAUEX</name>
<reference evidence="1 2" key="1">
    <citation type="submission" date="2020-11" db="EMBL/GenBank/DDBJ databases">
        <title>Kefir isolates.</title>
        <authorList>
            <person name="Marcisauskas S."/>
            <person name="Kim Y."/>
            <person name="Blasche S."/>
        </authorList>
    </citation>
    <scope>NUCLEOTIDE SEQUENCE [LARGE SCALE GENOMIC DNA]</scope>
    <source>
        <strain evidence="1 2">OG2</strain>
    </source>
</reference>
<proteinExistence type="predicted"/>
<keyword evidence="2" id="KW-1185">Reference proteome</keyword>
<gene>
    <name evidence="1" type="ORF">C6P45_004282</name>
</gene>
<evidence type="ECO:0000313" key="2">
    <source>
        <dbReference type="Proteomes" id="UP000750334"/>
    </source>
</evidence>
<dbReference type="Proteomes" id="UP000750334">
    <property type="component" value="Unassembled WGS sequence"/>
</dbReference>
<sequence length="114" mass="12813">MAELSGNFSISTDFSGDYDCNDNFAGAFEGGYWIIKDSLYLNETSDGFICSHNSSRTNYSALTFEKSCKDDSCSDRDPTFSTVTTLIEGQYYPVVFYTYISGYSLYAQWSLAFD</sequence>
<dbReference type="OrthoDB" id="4071849at2759"/>
<dbReference type="EMBL" id="PUHR01000540">
    <property type="protein sequence ID" value="KAG0653158.1"/>
    <property type="molecule type" value="Genomic_DNA"/>
</dbReference>
<organism evidence="1 2">
    <name type="scientific">Maudiozyma exigua</name>
    <name type="common">Yeast</name>
    <name type="synonym">Kazachstania exigua</name>
    <dbReference type="NCBI Taxonomy" id="34358"/>
    <lineage>
        <taxon>Eukaryota</taxon>
        <taxon>Fungi</taxon>
        <taxon>Dikarya</taxon>
        <taxon>Ascomycota</taxon>
        <taxon>Saccharomycotina</taxon>
        <taxon>Saccharomycetes</taxon>
        <taxon>Saccharomycetales</taxon>
        <taxon>Saccharomycetaceae</taxon>
        <taxon>Maudiozyma</taxon>
    </lineage>
</organism>
<comment type="caution">
    <text evidence="1">The sequence shown here is derived from an EMBL/GenBank/DDBJ whole genome shotgun (WGS) entry which is preliminary data.</text>
</comment>
<accession>A0A9P7B1F5</accession>
<dbReference type="AlphaFoldDB" id="A0A9P7B1F5"/>
<protein>
    <submittedName>
        <fullName evidence="1">Uncharacterized protein</fullName>
    </submittedName>
</protein>